<organism evidence="1 2">
    <name type="scientific">Hypoxylon rubiginosum</name>
    <dbReference type="NCBI Taxonomy" id="110542"/>
    <lineage>
        <taxon>Eukaryota</taxon>
        <taxon>Fungi</taxon>
        <taxon>Dikarya</taxon>
        <taxon>Ascomycota</taxon>
        <taxon>Pezizomycotina</taxon>
        <taxon>Sordariomycetes</taxon>
        <taxon>Xylariomycetidae</taxon>
        <taxon>Xylariales</taxon>
        <taxon>Hypoxylaceae</taxon>
        <taxon>Hypoxylon</taxon>
    </lineage>
</organism>
<accession>A0ACB9Z6W1</accession>
<evidence type="ECO:0000313" key="2">
    <source>
        <dbReference type="Proteomes" id="UP001497700"/>
    </source>
</evidence>
<dbReference type="EMBL" id="MU393453">
    <property type="protein sequence ID" value="KAI4866895.1"/>
    <property type="molecule type" value="Genomic_DNA"/>
</dbReference>
<name>A0ACB9Z6W1_9PEZI</name>
<sequence length="462" mass="48988">MTTSATSPADPRPCNRCKEHEGTIDLRGAEIVCKSCFAYYVSTKAVKRLEVLQRETAVPRSSTSGPKDQRKTQRYLVGLSCGPSSTALLHVLTENVRQQRARGRKTARFEYVAAHVVDDTLSPPPPPSSSVSPSSSSSTAPEEEKEENPAIAAYRTRFPSAPLLTVPLSSALALPSIDWSSLPSPSTTLPSDDPTRLPPAHRLSSILHQLPSATSRADVRRLLTRHVLLALARSQNCDALLLGHSTTSLAELTLSETAKGRGHSVPWLVNDGAVPAPVPRSLPSPLDAGGFADGGSSDAGASDPSGGSPALSQLLVYSPLRELFRRELLTYLSQTDPPLTDLIITSSSSTTGAGSGGAVVSHRDQSIDDVLSRYFADVETGYPSVVANVVRTTGKLRRPPPAPGGDGRGHCGLCGAGLDELGDERWRGEIGDNDTAEATEAEAREGKKKPMLCYGCERSVRG</sequence>
<proteinExistence type="predicted"/>
<reference evidence="1 2" key="1">
    <citation type="journal article" date="2022" name="New Phytol.">
        <title>Ecological generalism drives hyperdiversity of secondary metabolite gene clusters in xylarialean endophytes.</title>
        <authorList>
            <person name="Franco M.E.E."/>
            <person name="Wisecaver J.H."/>
            <person name="Arnold A.E."/>
            <person name="Ju Y.M."/>
            <person name="Slot J.C."/>
            <person name="Ahrendt S."/>
            <person name="Moore L.P."/>
            <person name="Eastman K.E."/>
            <person name="Scott K."/>
            <person name="Konkel Z."/>
            <person name="Mondo S.J."/>
            <person name="Kuo A."/>
            <person name="Hayes R.D."/>
            <person name="Haridas S."/>
            <person name="Andreopoulos B."/>
            <person name="Riley R."/>
            <person name="LaButti K."/>
            <person name="Pangilinan J."/>
            <person name="Lipzen A."/>
            <person name="Amirebrahimi M."/>
            <person name="Yan J."/>
            <person name="Adam C."/>
            <person name="Keymanesh K."/>
            <person name="Ng V."/>
            <person name="Louie K."/>
            <person name="Northen T."/>
            <person name="Drula E."/>
            <person name="Henrissat B."/>
            <person name="Hsieh H.M."/>
            <person name="Youens-Clark K."/>
            <person name="Lutzoni F."/>
            <person name="Miadlikowska J."/>
            <person name="Eastwood D.C."/>
            <person name="Hamelin R.C."/>
            <person name="Grigoriev I.V."/>
            <person name="U'Ren J.M."/>
        </authorList>
    </citation>
    <scope>NUCLEOTIDE SEQUENCE [LARGE SCALE GENOMIC DNA]</scope>
    <source>
        <strain evidence="1 2">CBS 119005</strain>
    </source>
</reference>
<keyword evidence="2" id="KW-1185">Reference proteome</keyword>
<gene>
    <name evidence="1" type="ORF">F4820DRAFT_234486</name>
</gene>
<evidence type="ECO:0000313" key="1">
    <source>
        <dbReference type="EMBL" id="KAI4866895.1"/>
    </source>
</evidence>
<dbReference type="Proteomes" id="UP001497700">
    <property type="component" value="Unassembled WGS sequence"/>
</dbReference>
<comment type="caution">
    <text evidence="1">The sequence shown here is derived from an EMBL/GenBank/DDBJ whole genome shotgun (WGS) entry which is preliminary data.</text>
</comment>
<protein>
    <submittedName>
        <fullName evidence="1">Uncharacterized protein</fullName>
    </submittedName>
</protein>